<evidence type="ECO:0000256" key="2">
    <source>
        <dbReference type="ARBA" id="ARBA00022694"/>
    </source>
</evidence>
<dbReference type="Proteomes" id="UP000830167">
    <property type="component" value="Chromosome"/>
</dbReference>
<feature type="binding site" evidence="3">
    <location>
        <begin position="7"/>
        <end position="20"/>
    </location>
    <ligand>
        <name>ATP</name>
        <dbReference type="ChEBI" id="CHEBI:30616"/>
    </ligand>
</feature>
<keyword evidence="3" id="KW-0067">ATP-binding</keyword>
<name>A0ABY4CG06_9BACL</name>
<reference evidence="4" key="1">
    <citation type="submission" date="2021-12" db="EMBL/GenBank/DDBJ databases">
        <title>Alicyclobacillaceae gen. nov., sp. nov., isolated from chalcocite enrichment system.</title>
        <authorList>
            <person name="Jiang Z."/>
        </authorList>
    </citation>
    <scope>NUCLEOTIDE SEQUENCE</scope>
    <source>
        <strain evidence="4">MYW30-H2</strain>
    </source>
</reference>
<feature type="binding site" evidence="3">
    <location>
        <begin position="189"/>
        <end position="190"/>
    </location>
    <ligand>
        <name>ATP</name>
        <dbReference type="ChEBI" id="CHEBI:30616"/>
    </ligand>
</feature>
<evidence type="ECO:0000313" key="4">
    <source>
        <dbReference type="EMBL" id="UOF89219.1"/>
    </source>
</evidence>
<keyword evidence="5" id="KW-1185">Reference proteome</keyword>
<comment type="catalytic activity">
    <reaction evidence="3">
        <text>cytidine(34) in elongator tRNA(Met) + acetate + ATP = N(4)-acetylcytidine(34) in elongator tRNA(Met) + AMP + diphosphate</text>
        <dbReference type="Rhea" id="RHEA:58144"/>
        <dbReference type="Rhea" id="RHEA-COMP:10693"/>
        <dbReference type="Rhea" id="RHEA-COMP:10694"/>
        <dbReference type="ChEBI" id="CHEBI:30089"/>
        <dbReference type="ChEBI" id="CHEBI:30616"/>
        <dbReference type="ChEBI" id="CHEBI:33019"/>
        <dbReference type="ChEBI" id="CHEBI:74900"/>
        <dbReference type="ChEBI" id="CHEBI:82748"/>
        <dbReference type="ChEBI" id="CHEBI:456215"/>
    </reaction>
</comment>
<comment type="subcellular location">
    <subcellularLocation>
        <location evidence="3">Cytoplasm</location>
    </subcellularLocation>
</comment>
<dbReference type="NCBIfam" id="NF010191">
    <property type="entry name" value="PRK13670.1"/>
    <property type="match status" value="1"/>
</dbReference>
<keyword evidence="3" id="KW-0694">RNA-binding</keyword>
<dbReference type="HAMAP" id="MF_01539">
    <property type="entry name" value="TmcAL"/>
    <property type="match status" value="1"/>
</dbReference>
<protein>
    <recommendedName>
        <fullName evidence="3">tRNA(Met) cytidine acetate ligase</fullName>
        <ecNumber evidence="3">6.3.4.-</ecNumber>
    </recommendedName>
</protein>
<organism evidence="4 5">
    <name type="scientific">Fodinisporobacter ferrooxydans</name>
    <dbReference type="NCBI Taxonomy" id="2901836"/>
    <lineage>
        <taxon>Bacteria</taxon>
        <taxon>Bacillati</taxon>
        <taxon>Bacillota</taxon>
        <taxon>Bacilli</taxon>
        <taxon>Bacillales</taxon>
        <taxon>Alicyclobacillaceae</taxon>
        <taxon>Fodinisporobacter</taxon>
    </lineage>
</organism>
<keyword evidence="1 3" id="KW-0436">Ligase</keyword>
<dbReference type="EMBL" id="CP089291">
    <property type="protein sequence ID" value="UOF89219.1"/>
    <property type="molecule type" value="Genomic_DNA"/>
</dbReference>
<dbReference type="InterPro" id="IPR008513">
    <property type="entry name" value="tRNA(Met)_cyd_acetate_ligase"/>
</dbReference>
<accession>A0ABY4CG06</accession>
<evidence type="ECO:0000256" key="3">
    <source>
        <dbReference type="HAMAP-Rule" id="MF_01539"/>
    </source>
</evidence>
<dbReference type="RefSeq" id="WP_347435903.1">
    <property type="nucleotide sequence ID" value="NZ_CP089291.1"/>
</dbReference>
<dbReference type="SUPFAM" id="SSF52374">
    <property type="entry name" value="Nucleotidylyl transferase"/>
    <property type="match status" value="1"/>
</dbReference>
<dbReference type="PANTHER" id="PTHR37825:SF1">
    <property type="entry name" value="TRNA(MET) CYTIDINE ACETATE LIGASE"/>
    <property type="match status" value="1"/>
</dbReference>
<sequence length="431" mass="47812">MRIAGIVVEYNPMHNGHAYHLQQTKAITGAAGIVAVMSGNFLQRGEPALVDKWSRTQMALQNGVDLVLELPFVFANQNATQFAYGAIATLDALGIVDSLCFGSEAGDIDPLQHISRELLQPSAHFHAAFEHYNALGHSFPKAMAEALGSLQLGDVTDDLVKKPNNALGIAYLQAIQKLKSAIKPYTTTRIHADYHHPYADHESIASATAIRNMILQHRSDHSFSAAQPFIPATTLHILQDCILSGKQLQTWEAFSLPLFAKLETLSAQELAMHVHIDEGLAARIKQAVRQCTTVTELIRYTKTRRYTWTRIQRSLTSVLLGLTKQSLREISAEQGPSYIRILGFNETGRKMLKQARKISRLPILTNLDSTADPMLAFDLQAARIYARSFWNDKSFLLREFQPPVMDVRGAVSDIQSHPPTSAPEQSSFSCQ</sequence>
<keyword evidence="3" id="KW-0963">Cytoplasm</keyword>
<comment type="similarity">
    <text evidence="3">Belongs to the TmcAL family.</text>
</comment>
<dbReference type="Pfam" id="PF05636">
    <property type="entry name" value="HIGH_NTase1"/>
    <property type="match status" value="1"/>
</dbReference>
<dbReference type="PANTHER" id="PTHR37825">
    <property type="entry name" value="TRNA(MET) CYTIDINE ACETATE LIGASE"/>
    <property type="match status" value="1"/>
</dbReference>
<evidence type="ECO:0000256" key="1">
    <source>
        <dbReference type="ARBA" id="ARBA00022598"/>
    </source>
</evidence>
<dbReference type="InterPro" id="IPR014729">
    <property type="entry name" value="Rossmann-like_a/b/a_fold"/>
</dbReference>
<proteinExistence type="inferred from homology"/>
<feature type="binding site" evidence="3">
    <location>
        <position position="164"/>
    </location>
    <ligand>
        <name>ATP</name>
        <dbReference type="ChEBI" id="CHEBI:30616"/>
    </ligand>
</feature>
<dbReference type="EC" id="6.3.4.-" evidence="3"/>
<keyword evidence="3" id="KW-0820">tRNA-binding</keyword>
<dbReference type="Gene3D" id="3.40.50.620">
    <property type="entry name" value="HUPs"/>
    <property type="match status" value="1"/>
</dbReference>
<gene>
    <name evidence="3" type="primary">tmcAL</name>
    <name evidence="4" type="ORF">LSG31_15020</name>
</gene>
<keyword evidence="3" id="KW-0547">Nucleotide-binding</keyword>
<comment type="function">
    <text evidence="3">Catalyzes the formation of N(4)-acetylcytidine (ac(4)C) at the wobble position of elongator tRNA(Met), using acetate and ATP as substrates. First activates an acetate ion to form acetyladenylate (Ac-AMP) and then transfers the acetyl group to tRNA to form ac(4)C34.</text>
</comment>
<evidence type="ECO:0000313" key="5">
    <source>
        <dbReference type="Proteomes" id="UP000830167"/>
    </source>
</evidence>
<keyword evidence="2 3" id="KW-0819">tRNA processing</keyword>
<feature type="binding site" evidence="3">
    <location>
        <position position="102"/>
    </location>
    <ligand>
        <name>ATP</name>
        <dbReference type="ChEBI" id="CHEBI:30616"/>
    </ligand>
</feature>